<dbReference type="SUPFAM" id="SSF52540">
    <property type="entry name" value="P-loop containing nucleoside triphosphate hydrolases"/>
    <property type="match status" value="1"/>
</dbReference>
<dbReference type="PROSITE" id="PS50893">
    <property type="entry name" value="ABC_TRANSPORTER_2"/>
    <property type="match status" value="1"/>
</dbReference>
<dbReference type="InterPro" id="IPR003593">
    <property type="entry name" value="AAA+_ATPase"/>
</dbReference>
<dbReference type="Gene3D" id="3.40.50.300">
    <property type="entry name" value="P-loop containing nucleotide triphosphate hydrolases"/>
    <property type="match status" value="1"/>
</dbReference>
<organism evidence="7 8">
    <name type="scientific">Luteolibacter ambystomatis</name>
    <dbReference type="NCBI Taxonomy" id="2824561"/>
    <lineage>
        <taxon>Bacteria</taxon>
        <taxon>Pseudomonadati</taxon>
        <taxon>Verrucomicrobiota</taxon>
        <taxon>Verrucomicrobiia</taxon>
        <taxon>Verrucomicrobiales</taxon>
        <taxon>Verrucomicrobiaceae</taxon>
        <taxon>Luteolibacter</taxon>
    </lineage>
</organism>
<evidence type="ECO:0000256" key="3">
    <source>
        <dbReference type="ARBA" id="ARBA00022458"/>
    </source>
</evidence>
<dbReference type="PROSITE" id="PS00211">
    <property type="entry name" value="ABC_TRANSPORTER_1"/>
    <property type="match status" value="1"/>
</dbReference>
<keyword evidence="3" id="KW-0536">Nodulation</keyword>
<dbReference type="GO" id="GO:0005524">
    <property type="term" value="F:ATP binding"/>
    <property type="evidence" value="ECO:0007669"/>
    <property type="project" value="UniProtKB-KW"/>
</dbReference>
<sequence length="253" mass="27560">MAVSAPVLEIDHVVKRFDSFTAVDGVCLDVRAGEVVGLLGVNGAGKTTLMNMVLGLITPTSGTIRAFGMDLSKHRMEILRRANFCTTYAALPGNVSVRNNLLIFAGLYGVKKPKQKVAELLELLEITKLADKPTGQLSAGESTRVNLAKALLNDPELLLLDEPTASLDPDIADKVRKLVRHVQKERAPAILYTSHNMRDIEEVCDRILFLHQGKILASGTADEITRHFKEDDLENVFIKIARSGDVETVGSGC</sequence>
<dbReference type="InterPro" id="IPR003439">
    <property type="entry name" value="ABC_transporter-like_ATP-bd"/>
</dbReference>
<dbReference type="Proteomes" id="UP000676169">
    <property type="component" value="Chromosome"/>
</dbReference>
<reference evidence="7" key="1">
    <citation type="submission" date="2021-04" db="EMBL/GenBank/DDBJ databases">
        <title>Luteolibacter sp. 32A isolated from the skin of an Anderson's salamander (Ambystoma andersonii).</title>
        <authorList>
            <person name="Spergser J."/>
            <person name="Busse H.-J."/>
        </authorList>
    </citation>
    <scope>NUCLEOTIDE SEQUENCE</scope>
    <source>
        <strain evidence="7">32A</strain>
    </source>
</reference>
<comment type="similarity">
    <text evidence="1">Belongs to the ABC transporter superfamily.</text>
</comment>
<evidence type="ECO:0000256" key="5">
    <source>
        <dbReference type="ARBA" id="ARBA00022840"/>
    </source>
</evidence>
<keyword evidence="8" id="KW-1185">Reference proteome</keyword>
<dbReference type="KEGG" id="lamb:KBB96_08140"/>
<protein>
    <submittedName>
        <fullName evidence="7">ABC transporter ATP-binding protein</fullName>
    </submittedName>
</protein>
<evidence type="ECO:0000256" key="4">
    <source>
        <dbReference type="ARBA" id="ARBA00022741"/>
    </source>
</evidence>
<evidence type="ECO:0000313" key="7">
    <source>
        <dbReference type="EMBL" id="QUE53293.1"/>
    </source>
</evidence>
<gene>
    <name evidence="7" type="ORF">KBB96_08140</name>
</gene>
<dbReference type="SMART" id="SM00382">
    <property type="entry name" value="AAA"/>
    <property type="match status" value="1"/>
</dbReference>
<name>A0A975J3B4_9BACT</name>
<dbReference type="PANTHER" id="PTHR42711:SF5">
    <property type="entry name" value="ABC TRANSPORTER ATP-BINDING PROTEIN NATA"/>
    <property type="match status" value="1"/>
</dbReference>
<dbReference type="InterPro" id="IPR027417">
    <property type="entry name" value="P-loop_NTPase"/>
</dbReference>
<dbReference type="InterPro" id="IPR017871">
    <property type="entry name" value="ABC_transporter-like_CS"/>
</dbReference>
<dbReference type="PANTHER" id="PTHR42711">
    <property type="entry name" value="ABC TRANSPORTER ATP-BINDING PROTEIN"/>
    <property type="match status" value="1"/>
</dbReference>
<dbReference type="InterPro" id="IPR050763">
    <property type="entry name" value="ABC_transporter_ATP-binding"/>
</dbReference>
<dbReference type="Pfam" id="PF00005">
    <property type="entry name" value="ABC_tran"/>
    <property type="match status" value="1"/>
</dbReference>
<accession>A0A975J3B4</accession>
<dbReference type="EMBL" id="CP073100">
    <property type="protein sequence ID" value="QUE53293.1"/>
    <property type="molecule type" value="Genomic_DNA"/>
</dbReference>
<evidence type="ECO:0000256" key="2">
    <source>
        <dbReference type="ARBA" id="ARBA00022448"/>
    </source>
</evidence>
<keyword evidence="4" id="KW-0547">Nucleotide-binding</keyword>
<dbReference type="AlphaFoldDB" id="A0A975J3B4"/>
<keyword evidence="5 7" id="KW-0067">ATP-binding</keyword>
<evidence type="ECO:0000256" key="1">
    <source>
        <dbReference type="ARBA" id="ARBA00005417"/>
    </source>
</evidence>
<dbReference type="GO" id="GO:0016887">
    <property type="term" value="F:ATP hydrolysis activity"/>
    <property type="evidence" value="ECO:0007669"/>
    <property type="project" value="InterPro"/>
</dbReference>
<evidence type="ECO:0000313" key="8">
    <source>
        <dbReference type="Proteomes" id="UP000676169"/>
    </source>
</evidence>
<feature type="domain" description="ABC transporter" evidence="6">
    <location>
        <begin position="8"/>
        <end position="237"/>
    </location>
</feature>
<proteinExistence type="inferred from homology"/>
<evidence type="ECO:0000259" key="6">
    <source>
        <dbReference type="PROSITE" id="PS50893"/>
    </source>
</evidence>
<keyword evidence="2" id="KW-0813">Transport</keyword>